<evidence type="ECO:0000256" key="4">
    <source>
        <dbReference type="ARBA" id="ARBA00022643"/>
    </source>
</evidence>
<name>A0A836MC45_GLAPU</name>
<keyword evidence="4 6" id="KW-0288">FMN</keyword>
<gene>
    <name evidence="6" type="primary">rnfG</name>
    <name evidence="8" type="ORF">HPS9_03755</name>
</gene>
<comment type="subunit">
    <text evidence="6">The complex is composed of six subunits: RnfA, RnfB, RnfC, RnfD, RnfE and RnfG.</text>
</comment>
<keyword evidence="1 6" id="KW-0813">Transport</keyword>
<proteinExistence type="inferred from homology"/>
<comment type="caution">
    <text evidence="8">The sequence shown here is derived from an EMBL/GenBank/DDBJ whole genome shotgun (WGS) entry which is preliminary data.</text>
</comment>
<evidence type="ECO:0000259" key="7">
    <source>
        <dbReference type="SMART" id="SM00900"/>
    </source>
</evidence>
<reference evidence="8 9" key="1">
    <citation type="submission" date="2014-02" db="EMBL/GenBank/DDBJ databases">
        <title>Comparative genomics of Haemophilus parasuis isolated from pig lungs.</title>
        <authorList>
            <person name="Kittichotirat W."/>
            <person name="Bumgarner R.E."/>
            <person name="Lawrence P."/>
        </authorList>
    </citation>
    <scope>NUCLEOTIDE SEQUENCE [LARGE SCALE GENOMIC DNA]</scope>
    <source>
        <strain evidence="8 9">HPS9</strain>
    </source>
</reference>
<sequence>MKTSVITTRYALILGAIALLCTAVSTGVYLLTKSRIDAVTAEQQRQLLLEVVPQVHFDNELLATCKVVKLPEAPFLNKIYMAKKGSDLTAYAIQATAPDGYSGNIELLMGIQPDGTVLGVRTLAHKETPGLGDKIETRIDDWIYSFTNRKFSLENEGEWAVKKDGGTFDQFTGATITPRAVVNNVRQSAKWVITQLKQKPEMVEGFLSCNKL</sequence>
<dbReference type="InterPro" id="IPR010209">
    <property type="entry name" value="Ion_transpt_RnfG/RsxG"/>
</dbReference>
<dbReference type="EC" id="7.-.-.-" evidence="6"/>
<dbReference type="PIRSF" id="PIRSF006091">
    <property type="entry name" value="E_trnsport_RnfG"/>
    <property type="match status" value="1"/>
</dbReference>
<accession>A0A836MC45</accession>
<dbReference type="GO" id="GO:0009055">
    <property type="term" value="F:electron transfer activity"/>
    <property type="evidence" value="ECO:0007669"/>
    <property type="project" value="InterPro"/>
</dbReference>
<dbReference type="RefSeq" id="WP_035490859.1">
    <property type="nucleotide sequence ID" value="NZ_JDSN01000033.1"/>
</dbReference>
<evidence type="ECO:0000313" key="8">
    <source>
        <dbReference type="EMBL" id="KDB46730.1"/>
    </source>
</evidence>
<keyword evidence="6" id="KW-0472">Membrane</keyword>
<dbReference type="NCBIfam" id="NF002519">
    <property type="entry name" value="PRK01908.1"/>
    <property type="match status" value="1"/>
</dbReference>
<keyword evidence="6" id="KW-1133">Transmembrane helix</keyword>
<dbReference type="PANTHER" id="PTHR36118:SF1">
    <property type="entry name" value="ION-TRANSLOCATING OXIDOREDUCTASE COMPLEX SUBUNIT G"/>
    <property type="match status" value="1"/>
</dbReference>
<evidence type="ECO:0000256" key="2">
    <source>
        <dbReference type="ARBA" id="ARBA00022553"/>
    </source>
</evidence>
<dbReference type="PANTHER" id="PTHR36118">
    <property type="entry name" value="ION-TRANSLOCATING OXIDOREDUCTASE COMPLEX SUBUNIT G"/>
    <property type="match status" value="1"/>
</dbReference>
<dbReference type="NCBIfam" id="TIGR01947">
    <property type="entry name" value="rnfG"/>
    <property type="match status" value="1"/>
</dbReference>
<protein>
    <recommendedName>
        <fullName evidence="6">Ion-translocating oxidoreductase complex subunit G</fullName>
        <ecNumber evidence="6">7.-.-.-</ecNumber>
    </recommendedName>
    <alternativeName>
        <fullName evidence="6">Rnf electron transport complex subunit G</fullName>
    </alternativeName>
</protein>
<keyword evidence="3 6" id="KW-0285">Flavoprotein</keyword>
<evidence type="ECO:0000313" key="9">
    <source>
        <dbReference type="Proteomes" id="UP000027441"/>
    </source>
</evidence>
<keyword evidence="6" id="KW-0812">Transmembrane</keyword>
<feature type="modified residue" description="FMN phosphoryl threonine" evidence="6">
    <location>
        <position position="175"/>
    </location>
</feature>
<dbReference type="GO" id="GO:0022900">
    <property type="term" value="P:electron transport chain"/>
    <property type="evidence" value="ECO:0007669"/>
    <property type="project" value="UniProtKB-UniRule"/>
</dbReference>
<dbReference type="SMART" id="SM00900">
    <property type="entry name" value="FMN_bind"/>
    <property type="match status" value="1"/>
</dbReference>
<evidence type="ECO:0000256" key="3">
    <source>
        <dbReference type="ARBA" id="ARBA00022630"/>
    </source>
</evidence>
<dbReference type="Proteomes" id="UP000027441">
    <property type="component" value="Unassembled WGS sequence"/>
</dbReference>
<organism evidence="8 9">
    <name type="scientific">Glaesserella parasuis HPS9</name>
    <dbReference type="NCBI Taxonomy" id="1450513"/>
    <lineage>
        <taxon>Bacteria</taxon>
        <taxon>Pseudomonadati</taxon>
        <taxon>Pseudomonadota</taxon>
        <taxon>Gammaproteobacteria</taxon>
        <taxon>Pasteurellales</taxon>
        <taxon>Pasteurellaceae</taxon>
        <taxon>Glaesserella</taxon>
    </lineage>
</organism>
<comment type="cofactor">
    <cofactor evidence="6">
        <name>FMN</name>
        <dbReference type="ChEBI" id="CHEBI:58210"/>
    </cofactor>
</comment>
<dbReference type="InterPro" id="IPR007329">
    <property type="entry name" value="FMN-bd"/>
</dbReference>
<keyword evidence="2 6" id="KW-0597">Phosphoprotein</keyword>
<comment type="function">
    <text evidence="6">Part of a membrane-bound complex that couples electron transfer with translocation of ions across the membrane.</text>
</comment>
<keyword evidence="6" id="KW-1003">Cell membrane</keyword>
<keyword evidence="5 6" id="KW-0249">Electron transport</keyword>
<comment type="subcellular location">
    <subcellularLocation>
        <location evidence="6">Cell inner membrane</location>
        <topology evidence="6">Single-pass membrane protein</topology>
    </subcellularLocation>
</comment>
<dbReference type="AlphaFoldDB" id="A0A836MC45"/>
<dbReference type="GO" id="GO:0005886">
    <property type="term" value="C:plasma membrane"/>
    <property type="evidence" value="ECO:0007669"/>
    <property type="project" value="UniProtKB-SubCell"/>
</dbReference>
<dbReference type="GO" id="GO:0010181">
    <property type="term" value="F:FMN binding"/>
    <property type="evidence" value="ECO:0007669"/>
    <property type="project" value="InterPro"/>
</dbReference>
<dbReference type="EMBL" id="JDSN01000033">
    <property type="protein sequence ID" value="KDB46730.1"/>
    <property type="molecule type" value="Genomic_DNA"/>
</dbReference>
<evidence type="ECO:0000256" key="1">
    <source>
        <dbReference type="ARBA" id="ARBA00022448"/>
    </source>
</evidence>
<dbReference type="HAMAP" id="MF_00479">
    <property type="entry name" value="RsxG_RnfG"/>
    <property type="match status" value="1"/>
</dbReference>
<dbReference type="Pfam" id="PF04205">
    <property type="entry name" value="FMN_bind"/>
    <property type="match status" value="1"/>
</dbReference>
<feature type="domain" description="FMN-binding" evidence="7">
    <location>
        <begin position="100"/>
        <end position="192"/>
    </location>
</feature>
<keyword evidence="6" id="KW-0997">Cell inner membrane</keyword>
<evidence type="ECO:0000256" key="5">
    <source>
        <dbReference type="ARBA" id="ARBA00022982"/>
    </source>
</evidence>
<comment type="similarity">
    <text evidence="6">Belongs to the RnfG family.</text>
</comment>
<keyword evidence="6" id="KW-1278">Translocase</keyword>
<evidence type="ECO:0000256" key="6">
    <source>
        <dbReference type="HAMAP-Rule" id="MF_00479"/>
    </source>
</evidence>